<dbReference type="Proteomes" id="UP000469125">
    <property type="component" value="Unassembled WGS sequence"/>
</dbReference>
<dbReference type="RefSeq" id="WP_155667807.1">
    <property type="nucleotide sequence ID" value="NZ_WOCA01000003.1"/>
</dbReference>
<protein>
    <recommendedName>
        <fullName evidence="4">Lipoprotein</fullName>
    </recommendedName>
</protein>
<evidence type="ECO:0000256" key="1">
    <source>
        <dbReference type="SAM" id="SignalP"/>
    </source>
</evidence>
<evidence type="ECO:0000313" key="2">
    <source>
        <dbReference type="EMBL" id="MUK87879.1"/>
    </source>
</evidence>
<keyword evidence="1" id="KW-0732">Signal</keyword>
<organism evidence="2 3">
    <name type="scientific">Ornithinibacillus caprae</name>
    <dbReference type="NCBI Taxonomy" id="2678566"/>
    <lineage>
        <taxon>Bacteria</taxon>
        <taxon>Bacillati</taxon>
        <taxon>Bacillota</taxon>
        <taxon>Bacilli</taxon>
        <taxon>Bacillales</taxon>
        <taxon>Bacillaceae</taxon>
        <taxon>Ornithinibacillus</taxon>
    </lineage>
</organism>
<dbReference type="AlphaFoldDB" id="A0A6N8FJE6"/>
<reference evidence="2 3" key="1">
    <citation type="submission" date="2019-11" db="EMBL/GenBank/DDBJ databases">
        <authorList>
            <person name="Li X."/>
        </authorList>
    </citation>
    <scope>NUCLEOTIDE SEQUENCE [LARGE SCALE GENOMIC DNA]</scope>
    <source>
        <strain evidence="2 3">L9</strain>
    </source>
</reference>
<dbReference type="PROSITE" id="PS51257">
    <property type="entry name" value="PROKAR_LIPOPROTEIN"/>
    <property type="match status" value="1"/>
</dbReference>
<feature type="chain" id="PRO_5039487399" description="Lipoprotein" evidence="1">
    <location>
        <begin position="21"/>
        <end position="177"/>
    </location>
</feature>
<feature type="signal peptide" evidence="1">
    <location>
        <begin position="1"/>
        <end position="20"/>
    </location>
</feature>
<sequence>MRKNLLLVMLFILLVGCKQGSVDSEDIKDRINEELGISPYIPKTDFPIGTVILSYDVNGNPWSVDIEYVASKEEPLDDEAVKQWEENELKKIIYGDLYYDESVIQVSIYKEGSGTLADAELIEIDDREVQYQLVQEDLVVMAVDVEDYGYSIRYHLPGSESEEDAKSIVEDIIRNAQ</sequence>
<dbReference type="EMBL" id="WOCA01000003">
    <property type="protein sequence ID" value="MUK87879.1"/>
    <property type="molecule type" value="Genomic_DNA"/>
</dbReference>
<proteinExistence type="predicted"/>
<comment type="caution">
    <text evidence="2">The sequence shown here is derived from an EMBL/GenBank/DDBJ whole genome shotgun (WGS) entry which is preliminary data.</text>
</comment>
<evidence type="ECO:0008006" key="4">
    <source>
        <dbReference type="Google" id="ProtNLM"/>
    </source>
</evidence>
<accession>A0A6N8FJE6</accession>
<name>A0A6N8FJE6_9BACI</name>
<keyword evidence="3" id="KW-1185">Reference proteome</keyword>
<gene>
    <name evidence="2" type="ORF">GMD78_05630</name>
</gene>
<evidence type="ECO:0000313" key="3">
    <source>
        <dbReference type="Proteomes" id="UP000469125"/>
    </source>
</evidence>